<name>A0AAV5D2Y0_ELECO</name>
<dbReference type="AlphaFoldDB" id="A0AAV5D2Y0"/>
<proteinExistence type="predicted"/>
<evidence type="ECO:0000313" key="2">
    <source>
        <dbReference type="Proteomes" id="UP001054889"/>
    </source>
</evidence>
<gene>
    <name evidence="1" type="primary">ga22942</name>
    <name evidence="1" type="ORF">PR202_ga22942</name>
</gene>
<comment type="caution">
    <text evidence="1">The sequence shown here is derived from an EMBL/GenBank/DDBJ whole genome shotgun (WGS) entry which is preliminary data.</text>
</comment>
<dbReference type="EMBL" id="BQKI01000012">
    <property type="protein sequence ID" value="GJN05323.1"/>
    <property type="molecule type" value="Genomic_DNA"/>
</dbReference>
<keyword evidence="2" id="KW-1185">Reference proteome</keyword>
<dbReference type="PANTHER" id="PTHR33116:SF86">
    <property type="entry name" value="REVERSE TRANSCRIPTASE DOMAIN-CONTAINING PROTEIN"/>
    <property type="match status" value="1"/>
</dbReference>
<evidence type="ECO:0000313" key="1">
    <source>
        <dbReference type="EMBL" id="GJN05323.1"/>
    </source>
</evidence>
<accession>A0AAV5D2Y0</accession>
<protein>
    <submittedName>
        <fullName evidence="1">Uncharacterized protein</fullName>
    </submittedName>
</protein>
<organism evidence="1 2">
    <name type="scientific">Eleusine coracana subsp. coracana</name>
    <dbReference type="NCBI Taxonomy" id="191504"/>
    <lineage>
        <taxon>Eukaryota</taxon>
        <taxon>Viridiplantae</taxon>
        <taxon>Streptophyta</taxon>
        <taxon>Embryophyta</taxon>
        <taxon>Tracheophyta</taxon>
        <taxon>Spermatophyta</taxon>
        <taxon>Magnoliopsida</taxon>
        <taxon>Liliopsida</taxon>
        <taxon>Poales</taxon>
        <taxon>Poaceae</taxon>
        <taxon>PACMAD clade</taxon>
        <taxon>Chloridoideae</taxon>
        <taxon>Cynodonteae</taxon>
        <taxon>Eleusininae</taxon>
        <taxon>Eleusine</taxon>
    </lineage>
</organism>
<reference evidence="1" key="2">
    <citation type="submission" date="2021-12" db="EMBL/GenBank/DDBJ databases">
        <title>Resequencing data analysis of finger millet.</title>
        <authorList>
            <person name="Hatakeyama M."/>
            <person name="Aluri S."/>
            <person name="Balachadran M.T."/>
            <person name="Sivarajan S.R."/>
            <person name="Poveda L."/>
            <person name="Shimizu-Inatsugi R."/>
            <person name="Schlapbach R."/>
            <person name="Sreeman S.M."/>
            <person name="Shimizu K.K."/>
        </authorList>
    </citation>
    <scope>NUCLEOTIDE SEQUENCE</scope>
</reference>
<dbReference type="Proteomes" id="UP001054889">
    <property type="component" value="Unassembled WGS sequence"/>
</dbReference>
<sequence>MLLYADKENARKLKEILDLYCAYLGQKLSVAKSSIYFSGNTSVDDKAEVCEALDIMTESLSDKYLGLPALVGAERSDCFRHLIDRVRARISGWKEKLLSKGGKEILIKSIAQAVHVYAMMVFRIPKNISKGITDAISQFWWGDDDEHKKMHWQAWWKLCFLKHEGGMGFRDLQSFNLAMLSKQVWRLLCESTSLCARILRAKYYPDGRLLNAKPKSGSSFTWQSILAGLDTFKKEYIWRVGDGTQINIWEDQWIPGSNNLKVQTPRGNIVVTTIDELINPIDGTWDED</sequence>
<dbReference type="PANTHER" id="PTHR33116">
    <property type="entry name" value="REVERSE TRANSCRIPTASE ZINC-BINDING DOMAIN-CONTAINING PROTEIN-RELATED-RELATED"/>
    <property type="match status" value="1"/>
</dbReference>
<reference evidence="1" key="1">
    <citation type="journal article" date="2018" name="DNA Res.">
        <title>Multiple hybrid de novo genome assembly of finger millet, an orphan allotetraploid crop.</title>
        <authorList>
            <person name="Hatakeyama M."/>
            <person name="Aluri S."/>
            <person name="Balachadran M.T."/>
            <person name="Sivarajan S.R."/>
            <person name="Patrignani A."/>
            <person name="Gruter S."/>
            <person name="Poveda L."/>
            <person name="Shimizu-Inatsugi R."/>
            <person name="Baeten J."/>
            <person name="Francoijs K.J."/>
            <person name="Nataraja K.N."/>
            <person name="Reddy Y.A.N."/>
            <person name="Phadnis S."/>
            <person name="Ravikumar R.L."/>
            <person name="Schlapbach R."/>
            <person name="Sreeman S.M."/>
            <person name="Shimizu K.K."/>
        </authorList>
    </citation>
    <scope>NUCLEOTIDE SEQUENCE</scope>
</reference>